<dbReference type="InterPro" id="IPR053733">
    <property type="entry name" value="Heme_Transport_Util_sf"/>
</dbReference>
<gene>
    <name evidence="2" type="ORF">C5F48_02070</name>
</gene>
<dbReference type="OrthoDB" id="316630at2"/>
<accession>A0A2T4JZZ8</accession>
<organism evidence="2 3">
    <name type="scientific">Cereibacter changlensis JA139</name>
    <dbReference type="NCBI Taxonomy" id="1188249"/>
    <lineage>
        <taxon>Bacteria</taxon>
        <taxon>Pseudomonadati</taxon>
        <taxon>Pseudomonadota</taxon>
        <taxon>Alphaproteobacteria</taxon>
        <taxon>Rhodobacterales</taxon>
        <taxon>Paracoccaceae</taxon>
        <taxon>Cereibacter</taxon>
    </lineage>
</organism>
<dbReference type="EMBL" id="PZKG01000005">
    <property type="protein sequence ID" value="PTE23397.1"/>
    <property type="molecule type" value="Genomic_DNA"/>
</dbReference>
<name>A0A2T4JZZ8_9RHOB</name>
<feature type="domain" description="Haemin-degrading HemS/ChuX" evidence="1">
    <location>
        <begin position="26"/>
        <end position="151"/>
    </location>
</feature>
<dbReference type="SUPFAM" id="SSF144064">
    <property type="entry name" value="Heme iron utilization protein-like"/>
    <property type="match status" value="1"/>
</dbReference>
<evidence type="ECO:0000313" key="2">
    <source>
        <dbReference type="EMBL" id="PTE23397.1"/>
    </source>
</evidence>
<dbReference type="Gene3D" id="3.40.1570.10">
    <property type="entry name" value="HemS/ChuS/ChuX like domains"/>
    <property type="match status" value="2"/>
</dbReference>
<comment type="caution">
    <text evidence="2">The sequence shown here is derived from an EMBL/GenBank/DDBJ whole genome shotgun (WGS) entry which is preliminary data.</text>
</comment>
<dbReference type="Proteomes" id="UP000241010">
    <property type="component" value="Unassembled WGS sequence"/>
</dbReference>
<dbReference type="RefSeq" id="WP_107662246.1">
    <property type="nucleotide sequence ID" value="NZ_PZKG01000005.1"/>
</dbReference>
<dbReference type="Pfam" id="PF05171">
    <property type="entry name" value="HemS"/>
    <property type="match status" value="2"/>
</dbReference>
<evidence type="ECO:0000259" key="1">
    <source>
        <dbReference type="Pfam" id="PF05171"/>
    </source>
</evidence>
<dbReference type="InterPro" id="IPR007845">
    <property type="entry name" value="HemS/ChuX_dom"/>
</dbReference>
<sequence>MTPDDIRQARARAPRTRPRDFAEGLGIAEAALVAAFAGPQVVRIAAAPDRLLPLAAGLGEALALTRNGSAVEERHGRFEGYDPKAARLYGPEIELHLAPAHWVHGFAVTEPTAKATKRSLQIFDAAGDAVHKIHLTEESDVAAFGRLVESLRLADQSDHLPLAPRAPEPAVVPRLKLRRLSPEAVTHLLEQSAARGIGLRIAVGNPGCTQIYSGPVLSILPAGYWINVMDPRFNLHLRTDHLAQVWLTGQSAAPTLQALDGSGRLILQIDARPASLALWQEMVGTLDCAQGMPSQK</sequence>
<dbReference type="AlphaFoldDB" id="A0A2T4JZZ8"/>
<protein>
    <submittedName>
        <fullName evidence="2">Hemin-degrading factor</fullName>
    </submittedName>
</protein>
<feature type="domain" description="Haemin-degrading HemS/ChuX" evidence="1">
    <location>
        <begin position="177"/>
        <end position="285"/>
    </location>
</feature>
<dbReference type="GO" id="GO:0006826">
    <property type="term" value="P:iron ion transport"/>
    <property type="evidence" value="ECO:0007669"/>
    <property type="project" value="InterPro"/>
</dbReference>
<keyword evidence="3" id="KW-1185">Reference proteome</keyword>
<evidence type="ECO:0000313" key="3">
    <source>
        <dbReference type="Proteomes" id="UP000241010"/>
    </source>
</evidence>
<proteinExistence type="predicted"/>
<reference evidence="2 3" key="1">
    <citation type="submission" date="2018-03" db="EMBL/GenBank/DDBJ databases">
        <title>Cereibacter changlensis.</title>
        <authorList>
            <person name="Meyer T.E."/>
            <person name="Miller S."/>
            <person name="Lodha T."/>
            <person name="Gandham S."/>
            <person name="Chintalapati S."/>
            <person name="Chintalapati V.R."/>
        </authorList>
    </citation>
    <scope>NUCLEOTIDE SEQUENCE [LARGE SCALE GENOMIC DNA]</scope>
    <source>
        <strain evidence="2 3">JA139</strain>
    </source>
</reference>